<name>G0TRT7_TRYVY</name>
<sequence length="117" mass="13388">MVAKRGKNASACLKGAVAWCGYEEKDERGAKDSKKKKNSLSFQKEVKPQRHSDFFHTNINGNEVKRNLCYAAFSAKQTPSKYIYIWRERERERREKKKMISSSSASALSTTYCNATP</sequence>
<feature type="region of interest" description="Disordered" evidence="1">
    <location>
        <begin position="24"/>
        <end position="48"/>
    </location>
</feature>
<evidence type="ECO:0000256" key="1">
    <source>
        <dbReference type="SAM" id="MobiDB-lite"/>
    </source>
</evidence>
<feature type="region of interest" description="Disordered" evidence="1">
    <location>
        <begin position="92"/>
        <end position="117"/>
    </location>
</feature>
<organism evidence="2">
    <name type="scientific">Trypanosoma vivax (strain Y486)</name>
    <dbReference type="NCBI Taxonomy" id="1055687"/>
    <lineage>
        <taxon>Eukaryota</taxon>
        <taxon>Discoba</taxon>
        <taxon>Euglenozoa</taxon>
        <taxon>Kinetoplastea</taxon>
        <taxon>Metakinetoplastina</taxon>
        <taxon>Trypanosomatida</taxon>
        <taxon>Trypanosomatidae</taxon>
        <taxon>Trypanosoma</taxon>
        <taxon>Duttonella</taxon>
    </lineage>
</organism>
<protein>
    <submittedName>
        <fullName evidence="2">Uncharacterized protein</fullName>
    </submittedName>
</protein>
<gene>
    <name evidence="2" type="ORF">TVY486_0200710</name>
</gene>
<proteinExistence type="predicted"/>
<accession>G0TRT7</accession>
<dbReference type="AlphaFoldDB" id="G0TRT7"/>
<evidence type="ECO:0000313" key="2">
    <source>
        <dbReference type="EMBL" id="CCC46659.1"/>
    </source>
</evidence>
<dbReference type="EMBL" id="HE573018">
    <property type="protein sequence ID" value="CCC46659.1"/>
    <property type="molecule type" value="Genomic_DNA"/>
</dbReference>
<reference evidence="2" key="1">
    <citation type="journal article" date="2012" name="Proc. Natl. Acad. Sci. U.S.A.">
        <title>Antigenic diversity is generated by distinct evolutionary mechanisms in African trypanosome species.</title>
        <authorList>
            <person name="Jackson A.P."/>
            <person name="Berry A."/>
            <person name="Aslett M."/>
            <person name="Allison H.C."/>
            <person name="Burton P."/>
            <person name="Vavrova-Anderson J."/>
            <person name="Brown R."/>
            <person name="Browne H."/>
            <person name="Corton N."/>
            <person name="Hauser H."/>
            <person name="Gamble J."/>
            <person name="Gilderthorp R."/>
            <person name="Marcello L."/>
            <person name="McQuillan J."/>
            <person name="Otto T.D."/>
            <person name="Quail M.A."/>
            <person name="Sanders M.J."/>
            <person name="van Tonder A."/>
            <person name="Ginger M.L."/>
            <person name="Field M.C."/>
            <person name="Barry J.D."/>
            <person name="Hertz-Fowler C."/>
            <person name="Berriman M."/>
        </authorList>
    </citation>
    <scope>NUCLEOTIDE SEQUENCE</scope>
    <source>
        <strain evidence="2">Y486</strain>
    </source>
</reference>